<organism evidence="1 2">
    <name type="scientific">Spodoptera exigua</name>
    <name type="common">Beet armyworm</name>
    <name type="synonym">Noctua fulgens</name>
    <dbReference type="NCBI Taxonomy" id="7107"/>
    <lineage>
        <taxon>Eukaryota</taxon>
        <taxon>Metazoa</taxon>
        <taxon>Ecdysozoa</taxon>
        <taxon>Arthropoda</taxon>
        <taxon>Hexapoda</taxon>
        <taxon>Insecta</taxon>
        <taxon>Pterygota</taxon>
        <taxon>Neoptera</taxon>
        <taxon>Endopterygota</taxon>
        <taxon>Lepidoptera</taxon>
        <taxon>Glossata</taxon>
        <taxon>Ditrysia</taxon>
        <taxon>Noctuoidea</taxon>
        <taxon>Noctuidae</taxon>
        <taxon>Amphipyrinae</taxon>
        <taxon>Spodoptera</taxon>
    </lineage>
</organism>
<proteinExistence type="predicted"/>
<protein>
    <submittedName>
        <fullName evidence="1">Uncharacterized protein</fullName>
    </submittedName>
</protein>
<reference evidence="1" key="1">
    <citation type="journal article" date="2021" name="G3 (Bethesda)">
        <title>Genome and transcriptome analysis of the beet armyworm Spodoptera exigua reveals targets for pest control. .</title>
        <authorList>
            <person name="Simon S."/>
            <person name="Breeschoten T."/>
            <person name="Jansen H.J."/>
            <person name="Dirks R.P."/>
            <person name="Schranz M.E."/>
            <person name="Ros V.I.D."/>
        </authorList>
    </citation>
    <scope>NUCLEOTIDE SEQUENCE</scope>
    <source>
        <strain evidence="1">TB_SE_WUR_2020</strain>
    </source>
</reference>
<accession>A0A922M8Y4</accession>
<comment type="caution">
    <text evidence="1">The sequence shown here is derived from an EMBL/GenBank/DDBJ whole genome shotgun (WGS) entry which is preliminary data.</text>
</comment>
<dbReference type="AlphaFoldDB" id="A0A922M8Y4"/>
<evidence type="ECO:0000313" key="1">
    <source>
        <dbReference type="EMBL" id="KAH9632515.1"/>
    </source>
</evidence>
<evidence type="ECO:0000313" key="2">
    <source>
        <dbReference type="Proteomes" id="UP000814243"/>
    </source>
</evidence>
<dbReference type="EMBL" id="JACEFF010000706">
    <property type="protein sequence ID" value="KAH9632515.1"/>
    <property type="molecule type" value="Genomic_DNA"/>
</dbReference>
<dbReference type="Proteomes" id="UP000814243">
    <property type="component" value="Unassembled WGS sequence"/>
</dbReference>
<sequence>MLRELGIQPYWLLPIEEFKINDMQHYGLYSPFPKLDLEIFDNTDFDCRIPDEWMTLGNIDGEHYPCPGLAFIPKADSKSSKNYSDLIQTLNSLYEVNICNVIE</sequence>
<name>A0A922M8Y4_SPOEX</name>
<gene>
    <name evidence="1" type="ORF">HF086_015400</name>
</gene>